<dbReference type="AlphaFoldDB" id="C7N2N3"/>
<evidence type="ECO:0000313" key="2">
    <source>
        <dbReference type="Proteomes" id="UP000002026"/>
    </source>
</evidence>
<proteinExistence type="predicted"/>
<evidence type="ECO:0008006" key="3">
    <source>
        <dbReference type="Google" id="ProtNLM"/>
    </source>
</evidence>
<dbReference type="KEGG" id="shi:Shel_25340"/>
<name>C7N2N3_SLAHD</name>
<dbReference type="RefSeq" id="WP_012799639.1">
    <property type="nucleotide sequence ID" value="NC_013165.1"/>
</dbReference>
<protein>
    <recommendedName>
        <fullName evidence="3">DUF3841 domain-containing protein</fullName>
    </recommendedName>
</protein>
<dbReference type="HOGENOM" id="CLU_099014_0_0_11"/>
<keyword evidence="2" id="KW-1185">Reference proteome</keyword>
<dbReference type="eggNOG" id="ENOG5030VFQ">
    <property type="taxonomic scope" value="Bacteria"/>
</dbReference>
<dbReference type="STRING" id="471855.Shel_25340"/>
<organism evidence="1 2">
    <name type="scientific">Slackia heliotrinireducens (strain ATCC 29202 / DSM 20476 / NCTC 11029 / RHS 1)</name>
    <name type="common">Peptococcus heliotrinreducens</name>
    <dbReference type="NCBI Taxonomy" id="471855"/>
    <lineage>
        <taxon>Bacteria</taxon>
        <taxon>Bacillati</taxon>
        <taxon>Actinomycetota</taxon>
        <taxon>Coriobacteriia</taxon>
        <taxon>Eggerthellales</taxon>
        <taxon>Eggerthellaceae</taxon>
        <taxon>Slackia</taxon>
    </lineage>
</organism>
<dbReference type="Pfam" id="PF12952">
    <property type="entry name" value="DUF3841"/>
    <property type="match status" value="1"/>
</dbReference>
<sequence>MRVWTRQVPQVWEEIQTTGRYLVREEYVRAKNLEISDYYIGLYRWLTEMLRSRIDMPADAKFPVWLALTEEQRLPLAPNTISLTLNIPDEHLYLLDYDKWGYRVNLWYVPLDSEDEARHNEELARMGIGNEALLITSPQGNFYPLLKRKIESSWMRIFEGPNERMDLNVGVVFEILPEWVEEVEFYD</sequence>
<dbReference type="InterPro" id="IPR024211">
    <property type="entry name" value="DUF3841"/>
</dbReference>
<accession>C7N2N3</accession>
<evidence type="ECO:0000313" key="1">
    <source>
        <dbReference type="EMBL" id="ACV23541.1"/>
    </source>
</evidence>
<dbReference type="EMBL" id="CP001684">
    <property type="protein sequence ID" value="ACV23541.1"/>
    <property type="molecule type" value="Genomic_DNA"/>
</dbReference>
<gene>
    <name evidence="1" type="ordered locus">Shel_25340</name>
</gene>
<reference evidence="1 2" key="1">
    <citation type="journal article" date="2009" name="Stand. Genomic Sci.">
        <title>Complete genome sequence of Slackia heliotrinireducens type strain (RHS 1).</title>
        <authorList>
            <person name="Pukall R."/>
            <person name="Lapidus A."/>
            <person name="Nolan M."/>
            <person name="Copeland A."/>
            <person name="Glavina Del Rio T."/>
            <person name="Lucas S."/>
            <person name="Chen F."/>
            <person name="Tice H."/>
            <person name="Cheng J.F."/>
            <person name="Chertkov O."/>
            <person name="Bruce D."/>
            <person name="Goodwin L."/>
            <person name="Kuske C."/>
            <person name="Brettin T."/>
            <person name="Detter J.C."/>
            <person name="Han C."/>
            <person name="Pitluck S."/>
            <person name="Pati A."/>
            <person name="Mavrommatis K."/>
            <person name="Ivanova N."/>
            <person name="Ovchinnikova G."/>
            <person name="Chen A."/>
            <person name="Palaniappan K."/>
            <person name="Schneider S."/>
            <person name="Rohde M."/>
            <person name="Chain P."/>
            <person name="D'haeseleer P."/>
            <person name="Goker M."/>
            <person name="Bristow J."/>
            <person name="Eisen J.A."/>
            <person name="Markowitz V."/>
            <person name="Kyrpides N.C."/>
            <person name="Klenk H.P."/>
            <person name="Hugenholtz P."/>
        </authorList>
    </citation>
    <scope>NUCLEOTIDE SEQUENCE [LARGE SCALE GENOMIC DNA]</scope>
    <source>
        <strain evidence="2">ATCC 29202 / DSM 20476 / NCTC 11029 / RHS 1</strain>
    </source>
</reference>
<dbReference type="Proteomes" id="UP000002026">
    <property type="component" value="Chromosome"/>
</dbReference>